<organism evidence="6 7">
    <name type="scientific">Sphaeroforma arctica JP610</name>
    <dbReference type="NCBI Taxonomy" id="667725"/>
    <lineage>
        <taxon>Eukaryota</taxon>
        <taxon>Ichthyosporea</taxon>
        <taxon>Ichthyophonida</taxon>
        <taxon>Sphaeroforma</taxon>
    </lineage>
</organism>
<dbReference type="InterPro" id="IPR001841">
    <property type="entry name" value="Znf_RING"/>
</dbReference>
<dbReference type="GO" id="GO:0006511">
    <property type="term" value="P:ubiquitin-dependent protein catabolic process"/>
    <property type="evidence" value="ECO:0007669"/>
    <property type="project" value="TreeGrafter"/>
</dbReference>
<evidence type="ECO:0000313" key="6">
    <source>
        <dbReference type="EMBL" id="KNC83984.1"/>
    </source>
</evidence>
<keyword evidence="7" id="KW-1185">Reference proteome</keyword>
<sequence>MDDVLDSVGPRGNKQYRRVRDIRRRYPKNIGPAVHPLTLLGLPEQAVGGTDEFECAICMGDECAHDAPRVVTGLPCGHEFHRECVRRWLQNSKTCPICRYELPDSEPGLDRFVAVETWDVDRVLSQVSDRVSRWTSSETT</sequence>
<dbReference type="PANTHER" id="PTHR45931:SF3">
    <property type="entry name" value="RING ZINC FINGER-CONTAINING PROTEIN"/>
    <property type="match status" value="1"/>
</dbReference>
<dbReference type="GO" id="GO:0061630">
    <property type="term" value="F:ubiquitin protein ligase activity"/>
    <property type="evidence" value="ECO:0007669"/>
    <property type="project" value="TreeGrafter"/>
</dbReference>
<dbReference type="eggNOG" id="KOG4628">
    <property type="taxonomic scope" value="Eukaryota"/>
</dbReference>
<dbReference type="AlphaFoldDB" id="A0A0L0G4Y3"/>
<dbReference type="InterPro" id="IPR051834">
    <property type="entry name" value="RING_finger_E3_ligase"/>
</dbReference>
<evidence type="ECO:0000256" key="4">
    <source>
        <dbReference type="PROSITE-ProRule" id="PRU00175"/>
    </source>
</evidence>
<dbReference type="STRING" id="667725.A0A0L0G4Y3"/>
<evidence type="ECO:0000256" key="1">
    <source>
        <dbReference type="ARBA" id="ARBA00022723"/>
    </source>
</evidence>
<protein>
    <recommendedName>
        <fullName evidence="5">RING-type domain-containing protein</fullName>
    </recommendedName>
</protein>
<dbReference type="GeneID" id="25904308"/>
<dbReference type="EMBL" id="KQ241797">
    <property type="protein sequence ID" value="KNC83984.1"/>
    <property type="molecule type" value="Genomic_DNA"/>
</dbReference>
<dbReference type="Proteomes" id="UP000054560">
    <property type="component" value="Unassembled WGS sequence"/>
</dbReference>
<dbReference type="SMART" id="SM00184">
    <property type="entry name" value="RING"/>
    <property type="match status" value="1"/>
</dbReference>
<dbReference type="OrthoDB" id="8062037at2759"/>
<evidence type="ECO:0000256" key="2">
    <source>
        <dbReference type="ARBA" id="ARBA00022771"/>
    </source>
</evidence>
<dbReference type="PANTHER" id="PTHR45931">
    <property type="entry name" value="SI:CH211-59O9.10"/>
    <property type="match status" value="1"/>
</dbReference>
<dbReference type="RefSeq" id="XP_014157886.1">
    <property type="nucleotide sequence ID" value="XM_014302411.1"/>
</dbReference>
<keyword evidence="1" id="KW-0479">Metal-binding</keyword>
<gene>
    <name evidence="6" type="ORF">SARC_03804</name>
</gene>
<proteinExistence type="predicted"/>
<dbReference type="GO" id="GO:0005634">
    <property type="term" value="C:nucleus"/>
    <property type="evidence" value="ECO:0007669"/>
    <property type="project" value="TreeGrafter"/>
</dbReference>
<dbReference type="Gene3D" id="3.30.40.10">
    <property type="entry name" value="Zinc/RING finger domain, C3HC4 (zinc finger)"/>
    <property type="match status" value="1"/>
</dbReference>
<dbReference type="GO" id="GO:0008270">
    <property type="term" value="F:zinc ion binding"/>
    <property type="evidence" value="ECO:0007669"/>
    <property type="project" value="UniProtKB-KW"/>
</dbReference>
<dbReference type="InterPro" id="IPR013083">
    <property type="entry name" value="Znf_RING/FYVE/PHD"/>
</dbReference>
<keyword evidence="2 4" id="KW-0863">Zinc-finger</keyword>
<accession>A0A0L0G4Y3</accession>
<dbReference type="SUPFAM" id="SSF57850">
    <property type="entry name" value="RING/U-box"/>
    <property type="match status" value="1"/>
</dbReference>
<evidence type="ECO:0000259" key="5">
    <source>
        <dbReference type="PROSITE" id="PS50089"/>
    </source>
</evidence>
<dbReference type="Pfam" id="PF13639">
    <property type="entry name" value="zf-RING_2"/>
    <property type="match status" value="1"/>
</dbReference>
<dbReference type="PROSITE" id="PS50089">
    <property type="entry name" value="ZF_RING_2"/>
    <property type="match status" value="1"/>
</dbReference>
<evidence type="ECO:0000256" key="3">
    <source>
        <dbReference type="ARBA" id="ARBA00022833"/>
    </source>
</evidence>
<name>A0A0L0G4Y3_9EUKA</name>
<reference evidence="6 7" key="1">
    <citation type="submission" date="2011-02" db="EMBL/GenBank/DDBJ databases">
        <title>The Genome Sequence of Sphaeroforma arctica JP610.</title>
        <authorList>
            <consortium name="The Broad Institute Genome Sequencing Platform"/>
            <person name="Russ C."/>
            <person name="Cuomo C."/>
            <person name="Young S.K."/>
            <person name="Zeng Q."/>
            <person name="Gargeya S."/>
            <person name="Alvarado L."/>
            <person name="Berlin A."/>
            <person name="Chapman S.B."/>
            <person name="Chen Z."/>
            <person name="Freedman E."/>
            <person name="Gellesch M."/>
            <person name="Goldberg J."/>
            <person name="Griggs A."/>
            <person name="Gujja S."/>
            <person name="Heilman E."/>
            <person name="Heiman D."/>
            <person name="Howarth C."/>
            <person name="Mehta T."/>
            <person name="Neiman D."/>
            <person name="Pearson M."/>
            <person name="Roberts A."/>
            <person name="Saif S."/>
            <person name="Shea T."/>
            <person name="Shenoy N."/>
            <person name="Sisk P."/>
            <person name="Stolte C."/>
            <person name="Sykes S."/>
            <person name="White J."/>
            <person name="Yandava C."/>
            <person name="Burger G."/>
            <person name="Gray M.W."/>
            <person name="Holland P.W.H."/>
            <person name="King N."/>
            <person name="Lang F.B.F."/>
            <person name="Roger A.J."/>
            <person name="Ruiz-Trillo I."/>
            <person name="Haas B."/>
            <person name="Nusbaum C."/>
            <person name="Birren B."/>
        </authorList>
    </citation>
    <scope>NUCLEOTIDE SEQUENCE [LARGE SCALE GENOMIC DNA]</scope>
    <source>
        <strain evidence="6 7">JP610</strain>
    </source>
</reference>
<keyword evidence="3" id="KW-0862">Zinc</keyword>
<evidence type="ECO:0000313" key="7">
    <source>
        <dbReference type="Proteomes" id="UP000054560"/>
    </source>
</evidence>
<feature type="domain" description="RING-type" evidence="5">
    <location>
        <begin position="55"/>
        <end position="99"/>
    </location>
</feature>